<protein>
    <recommendedName>
        <fullName evidence="7">Sodium/potassium-transporting ATPase subunit beta-1-interacting protein</fullName>
        <shortName evidence="7">Na(+)/K(+)-transporting ATPase subunit beta-1-interacting protein</shortName>
    </recommendedName>
</protein>
<dbReference type="AlphaFoldDB" id="A0A8X6IHQ8"/>
<dbReference type="EMBL" id="BMAV01025660">
    <property type="protein sequence ID" value="GFS43526.1"/>
    <property type="molecule type" value="Genomic_DNA"/>
</dbReference>
<comment type="subcellular location">
    <subcellularLocation>
        <location evidence="1 7">Cell membrane</location>
        <topology evidence="1 7">Multi-pass membrane protein</topology>
    </subcellularLocation>
</comment>
<evidence type="ECO:0000256" key="6">
    <source>
        <dbReference type="ARBA" id="ARBA00023136"/>
    </source>
</evidence>
<evidence type="ECO:0000256" key="2">
    <source>
        <dbReference type="ARBA" id="ARBA00006364"/>
    </source>
</evidence>
<gene>
    <name evidence="9" type="primary">NKAIN</name>
    <name evidence="9" type="ORF">TNIN_294812</name>
</gene>
<proteinExistence type="inferred from homology"/>
<dbReference type="GO" id="GO:0002028">
    <property type="term" value="P:regulation of sodium ion transport"/>
    <property type="evidence" value="ECO:0007669"/>
    <property type="project" value="UniProtKB-UniRule"/>
</dbReference>
<dbReference type="PANTHER" id="PTHR13084:SF6">
    <property type="entry name" value="SODIUM_POTASSIUM-TRANSPORTING ATPASE SUBUNIT BETA-1-INTERACTING PROTEIN"/>
    <property type="match status" value="1"/>
</dbReference>
<evidence type="ECO:0000256" key="8">
    <source>
        <dbReference type="SAM" id="MobiDB-lite"/>
    </source>
</evidence>
<evidence type="ECO:0000313" key="10">
    <source>
        <dbReference type="Proteomes" id="UP000886998"/>
    </source>
</evidence>
<dbReference type="InterPro" id="IPR008516">
    <property type="entry name" value="Na/K-Atpase_Interacting"/>
</dbReference>
<feature type="compositionally biased region" description="Polar residues" evidence="8">
    <location>
        <begin position="253"/>
        <end position="295"/>
    </location>
</feature>
<accession>A0A8X6IHQ8</accession>
<sequence length="316" mass="35930">MACCAMRCILLTTCIIQLILLIQRQVLDFLGYMWTPIIINFVQIIITILGIFGAYQYKIKYLICYAIWTCIWLGWNIFVICVYFEAGVLTRDTDVLNMGTGSRSWWLVNGAGCKPIYNSSHEDPFLFPTPTSVEGCVLEYFYIEAIQASLQIFLAIIGILSACGTIYVFTRDEDSFDFIGGFDSLSTYHSPAKASQMCSIKQIRNLPYSIEYHNNTTPPDLNSNACQRPMTPRKVKQRSTRSKRGSRRRYYQNPVTKLINASSQQNNFNPDYYPAQTNPSFSMSEPPSENGSRPTSILFLNGRPSPIYMNESDTVI</sequence>
<feature type="compositionally biased region" description="Polar residues" evidence="8">
    <location>
        <begin position="217"/>
        <end position="226"/>
    </location>
</feature>
<keyword evidence="6 7" id="KW-0472">Membrane</keyword>
<comment type="similarity">
    <text evidence="2 7">Belongs to the NKAIN family.</text>
</comment>
<dbReference type="GO" id="GO:0005886">
    <property type="term" value="C:plasma membrane"/>
    <property type="evidence" value="ECO:0007669"/>
    <property type="project" value="UniProtKB-SubCell"/>
</dbReference>
<dbReference type="Proteomes" id="UP000886998">
    <property type="component" value="Unassembled WGS sequence"/>
</dbReference>
<feature type="region of interest" description="Disordered" evidence="8">
    <location>
        <begin position="217"/>
        <end position="296"/>
    </location>
</feature>
<keyword evidence="3 7" id="KW-1003">Cell membrane</keyword>
<name>A0A8X6IHQ8_9ARAC</name>
<keyword evidence="5 7" id="KW-1133">Transmembrane helix</keyword>
<dbReference type="OrthoDB" id="10050321at2759"/>
<dbReference type="Pfam" id="PF05640">
    <property type="entry name" value="NKAIN"/>
    <property type="match status" value="1"/>
</dbReference>
<feature type="compositionally biased region" description="Basic residues" evidence="8">
    <location>
        <begin position="231"/>
        <end position="250"/>
    </location>
</feature>
<feature type="transmembrane region" description="Helical" evidence="7">
    <location>
        <begin position="62"/>
        <end position="86"/>
    </location>
</feature>
<evidence type="ECO:0000256" key="5">
    <source>
        <dbReference type="ARBA" id="ARBA00022989"/>
    </source>
</evidence>
<organism evidence="9 10">
    <name type="scientific">Trichonephila inaurata madagascariensis</name>
    <dbReference type="NCBI Taxonomy" id="2747483"/>
    <lineage>
        <taxon>Eukaryota</taxon>
        <taxon>Metazoa</taxon>
        <taxon>Ecdysozoa</taxon>
        <taxon>Arthropoda</taxon>
        <taxon>Chelicerata</taxon>
        <taxon>Arachnida</taxon>
        <taxon>Araneae</taxon>
        <taxon>Araneomorphae</taxon>
        <taxon>Entelegynae</taxon>
        <taxon>Araneoidea</taxon>
        <taxon>Nephilidae</taxon>
        <taxon>Trichonephila</taxon>
        <taxon>Trichonephila inaurata</taxon>
    </lineage>
</organism>
<feature type="transmembrane region" description="Helical" evidence="7">
    <location>
        <begin position="148"/>
        <end position="169"/>
    </location>
</feature>
<evidence type="ECO:0000256" key="7">
    <source>
        <dbReference type="RuleBase" id="RU368041"/>
    </source>
</evidence>
<evidence type="ECO:0000313" key="9">
    <source>
        <dbReference type="EMBL" id="GFS43526.1"/>
    </source>
</evidence>
<dbReference type="PANTHER" id="PTHR13084">
    <property type="entry name" value="T-CELL LYMPHOMA BREAKPOINT-ASSOCIATED TARGET 1-RELATED"/>
    <property type="match status" value="1"/>
</dbReference>
<evidence type="ECO:0000256" key="1">
    <source>
        <dbReference type="ARBA" id="ARBA00004651"/>
    </source>
</evidence>
<comment type="caution">
    <text evidence="9">The sequence shown here is derived from an EMBL/GenBank/DDBJ whole genome shotgun (WGS) entry which is preliminary data.</text>
</comment>
<feature type="transmembrane region" description="Helical" evidence="7">
    <location>
        <begin position="34"/>
        <end position="55"/>
    </location>
</feature>
<evidence type="ECO:0000256" key="3">
    <source>
        <dbReference type="ARBA" id="ARBA00022475"/>
    </source>
</evidence>
<reference evidence="9" key="1">
    <citation type="submission" date="2020-08" db="EMBL/GenBank/DDBJ databases">
        <title>Multicomponent nature underlies the extraordinary mechanical properties of spider dragline silk.</title>
        <authorList>
            <person name="Kono N."/>
            <person name="Nakamura H."/>
            <person name="Mori M."/>
            <person name="Yoshida Y."/>
            <person name="Ohtoshi R."/>
            <person name="Malay A.D."/>
            <person name="Moran D.A.P."/>
            <person name="Tomita M."/>
            <person name="Numata K."/>
            <person name="Arakawa K."/>
        </authorList>
    </citation>
    <scope>NUCLEOTIDE SEQUENCE</scope>
</reference>
<keyword evidence="10" id="KW-1185">Reference proteome</keyword>
<keyword evidence="4 7" id="KW-0812">Transmembrane</keyword>
<evidence type="ECO:0000256" key="4">
    <source>
        <dbReference type="ARBA" id="ARBA00022692"/>
    </source>
</evidence>